<keyword evidence="1" id="KW-0472">Membrane</keyword>
<dbReference type="EMBL" id="PCRZ01000030">
    <property type="protein sequence ID" value="PIP29881.1"/>
    <property type="molecule type" value="Genomic_DNA"/>
</dbReference>
<proteinExistence type="predicted"/>
<dbReference type="Proteomes" id="UP000228812">
    <property type="component" value="Unassembled WGS sequence"/>
</dbReference>
<dbReference type="AlphaFoldDB" id="A0A2G9Z9T7"/>
<gene>
    <name evidence="2" type="ORF">COX26_01760</name>
</gene>
<keyword evidence="1" id="KW-1133">Transmembrane helix</keyword>
<evidence type="ECO:0000313" key="2">
    <source>
        <dbReference type="EMBL" id="PIP29881.1"/>
    </source>
</evidence>
<protein>
    <submittedName>
        <fullName evidence="2">Uncharacterized protein</fullName>
    </submittedName>
</protein>
<organism evidence="2 3">
    <name type="scientific">Candidatus Jorgensenbacteria bacterium CG23_combo_of_CG06-09_8_20_14_all_54_14</name>
    <dbReference type="NCBI Taxonomy" id="1974595"/>
    <lineage>
        <taxon>Bacteria</taxon>
        <taxon>Candidatus Joergenseniibacteriota</taxon>
    </lineage>
</organism>
<keyword evidence="1" id="KW-0812">Transmembrane</keyword>
<sequence length="146" mass="16219">MVKDSAITKGEMKKMENAITEFDNLREEENVSLLMYGLRTTVDVFSPYRRITEAYFEFRDDLLCNDTPDQRIRKTVSGLVGYDITVHKGLDKNAMAFPAVLIFSLVALLVGGTISEATTTTARHAKGFAGGVLTFLLLLAGYIFLL</sequence>
<reference evidence="2 3" key="1">
    <citation type="submission" date="2017-09" db="EMBL/GenBank/DDBJ databases">
        <title>Depth-based differentiation of microbial function through sediment-hosted aquifers and enrichment of novel symbionts in the deep terrestrial subsurface.</title>
        <authorList>
            <person name="Probst A.J."/>
            <person name="Ladd B."/>
            <person name="Jarett J.K."/>
            <person name="Geller-Mcgrath D.E."/>
            <person name="Sieber C.M."/>
            <person name="Emerson J.B."/>
            <person name="Anantharaman K."/>
            <person name="Thomas B.C."/>
            <person name="Malmstrom R."/>
            <person name="Stieglmeier M."/>
            <person name="Klingl A."/>
            <person name="Woyke T."/>
            <person name="Ryan C.M."/>
            <person name="Banfield J.F."/>
        </authorList>
    </citation>
    <scope>NUCLEOTIDE SEQUENCE [LARGE SCALE GENOMIC DNA]</scope>
    <source>
        <strain evidence="2">CG23_combo_of_CG06-09_8_20_14_all_54_14</strain>
    </source>
</reference>
<name>A0A2G9Z9T7_9BACT</name>
<evidence type="ECO:0000313" key="3">
    <source>
        <dbReference type="Proteomes" id="UP000228812"/>
    </source>
</evidence>
<comment type="caution">
    <text evidence="2">The sequence shown here is derived from an EMBL/GenBank/DDBJ whole genome shotgun (WGS) entry which is preliminary data.</text>
</comment>
<feature type="transmembrane region" description="Helical" evidence="1">
    <location>
        <begin position="94"/>
        <end position="115"/>
    </location>
</feature>
<evidence type="ECO:0000256" key="1">
    <source>
        <dbReference type="SAM" id="Phobius"/>
    </source>
</evidence>
<feature type="transmembrane region" description="Helical" evidence="1">
    <location>
        <begin position="127"/>
        <end position="145"/>
    </location>
</feature>
<accession>A0A2G9Z9T7</accession>